<evidence type="ECO:0000259" key="7">
    <source>
        <dbReference type="Pfam" id="PF10590"/>
    </source>
</evidence>
<feature type="domain" description="Pyridoxine 5'-phosphate oxidase dimerisation C-terminal" evidence="7">
    <location>
        <begin position="143"/>
        <end position="179"/>
    </location>
</feature>
<dbReference type="Gene3D" id="2.30.110.10">
    <property type="entry name" value="Electron Transport, Fmn-binding Protein, Chain A"/>
    <property type="match status" value="2"/>
</dbReference>
<evidence type="ECO:0000313" key="8">
    <source>
        <dbReference type="EMBL" id="TDP93117.1"/>
    </source>
</evidence>
<dbReference type="InterPro" id="IPR000659">
    <property type="entry name" value="Pyridox_Oxase"/>
</dbReference>
<dbReference type="GO" id="GO:0004733">
    <property type="term" value="F:pyridoxamine phosphate oxidase activity"/>
    <property type="evidence" value="ECO:0007669"/>
    <property type="project" value="InterPro"/>
</dbReference>
<protein>
    <submittedName>
        <fullName evidence="8">Pyridoxamine 5'-phosphate oxidase</fullName>
    </submittedName>
</protein>
<feature type="binding site" evidence="5">
    <location>
        <begin position="66"/>
        <end position="71"/>
    </location>
    <ligand>
        <name>FMN</name>
        <dbReference type="ChEBI" id="CHEBI:58210"/>
    </ligand>
</feature>
<keyword evidence="3 5" id="KW-0288">FMN</keyword>
<dbReference type="InterPro" id="IPR012349">
    <property type="entry name" value="Split_barrel_FMN-bd"/>
</dbReference>
<feature type="binding site" evidence="5">
    <location>
        <position position="87"/>
    </location>
    <ligand>
        <name>FMN</name>
        <dbReference type="ChEBI" id="CHEBI:58210"/>
    </ligand>
</feature>
<proteinExistence type="inferred from homology"/>
<dbReference type="InterPro" id="IPR019576">
    <property type="entry name" value="Pyridoxamine_oxidase_dimer_C"/>
</dbReference>
<comment type="cofactor">
    <cofactor evidence="5">
        <name>FMN</name>
        <dbReference type="ChEBI" id="CHEBI:58210"/>
    </cofactor>
    <text evidence="5">Binds 1 FMN per subunit.</text>
</comment>
<feature type="binding site" evidence="5">
    <location>
        <position position="110"/>
    </location>
    <ligand>
        <name>FMN</name>
        <dbReference type="ChEBI" id="CHEBI:58210"/>
    </ligand>
</feature>
<gene>
    <name evidence="8" type="ORF">EDF62_1092</name>
</gene>
<keyword evidence="4" id="KW-0560">Oxidoreductase</keyword>
<dbReference type="GO" id="GO:0008615">
    <property type="term" value="P:pyridoxine biosynthetic process"/>
    <property type="evidence" value="ECO:0007669"/>
    <property type="project" value="InterPro"/>
</dbReference>
<dbReference type="PANTHER" id="PTHR10851:SF0">
    <property type="entry name" value="PYRIDOXINE-5'-PHOSPHATE OXIDASE"/>
    <property type="match status" value="1"/>
</dbReference>
<feature type="domain" description="Pyridoxamine 5'-phosphate oxidase N-terminal" evidence="6">
    <location>
        <begin position="38"/>
        <end position="132"/>
    </location>
</feature>
<dbReference type="PIRSF" id="PIRSF000190">
    <property type="entry name" value="Pyd_amn-ph_oxd"/>
    <property type="match status" value="1"/>
</dbReference>
<dbReference type="Pfam" id="PF01243">
    <property type="entry name" value="PNPOx_N"/>
    <property type="match status" value="1"/>
</dbReference>
<evidence type="ECO:0000313" key="9">
    <source>
        <dbReference type="Proteomes" id="UP000295601"/>
    </source>
</evidence>
<evidence type="ECO:0000256" key="5">
    <source>
        <dbReference type="PIRSR" id="PIRSR000190-2"/>
    </source>
</evidence>
<dbReference type="GO" id="GO:0010181">
    <property type="term" value="F:FMN binding"/>
    <property type="evidence" value="ECO:0007669"/>
    <property type="project" value="InterPro"/>
</dbReference>
<dbReference type="OrthoDB" id="9780392at2"/>
<dbReference type="AlphaFoldDB" id="A0A4R6S276"/>
<accession>A0A4R6S276</accession>
<evidence type="ECO:0000259" key="6">
    <source>
        <dbReference type="Pfam" id="PF01243"/>
    </source>
</evidence>
<dbReference type="Pfam" id="PF10590">
    <property type="entry name" value="PNP_phzG_C"/>
    <property type="match status" value="1"/>
</dbReference>
<dbReference type="Proteomes" id="UP000295601">
    <property type="component" value="Unassembled WGS sequence"/>
</dbReference>
<keyword evidence="9" id="KW-1185">Reference proteome</keyword>
<organism evidence="8 9">
    <name type="scientific">Leucobacter luti</name>
    <dbReference type="NCBI Taxonomy" id="340320"/>
    <lineage>
        <taxon>Bacteria</taxon>
        <taxon>Bacillati</taxon>
        <taxon>Actinomycetota</taxon>
        <taxon>Actinomycetes</taxon>
        <taxon>Micrococcales</taxon>
        <taxon>Microbacteriaceae</taxon>
        <taxon>Leucobacter</taxon>
    </lineage>
</organism>
<dbReference type="RefSeq" id="WP_133616258.1">
    <property type="nucleotide sequence ID" value="NZ_CP080492.1"/>
</dbReference>
<sequence length="186" mass="21134">MSDLESRLRTLPAFPNPLPVLDTTGLPQHPDALFRAWLDEAIASGARQPHAMAFATVRADGLPAVRTLILKDLDADGYHFSTHRTSRKGLELAANPRASMLFFWRESGRQVRVTGDAIPLSEDASQRDWRERPSYTGEPNLEWQRYALRPTEFEFMQAREDRQHTRIEYRLGELGWAHEPVATPAG</sequence>
<evidence type="ECO:0000256" key="4">
    <source>
        <dbReference type="ARBA" id="ARBA00023002"/>
    </source>
</evidence>
<evidence type="ECO:0000256" key="1">
    <source>
        <dbReference type="ARBA" id="ARBA00007301"/>
    </source>
</evidence>
<comment type="caution">
    <text evidence="8">The sequence shown here is derived from an EMBL/GenBank/DDBJ whole genome shotgun (WGS) entry which is preliminary data.</text>
</comment>
<feature type="binding site" evidence="5">
    <location>
        <position position="88"/>
    </location>
    <ligand>
        <name>FMN</name>
        <dbReference type="ChEBI" id="CHEBI:58210"/>
    </ligand>
</feature>
<dbReference type="PANTHER" id="PTHR10851">
    <property type="entry name" value="PYRIDOXINE-5-PHOSPHATE OXIDASE"/>
    <property type="match status" value="1"/>
</dbReference>
<dbReference type="EMBL" id="SNYA01000003">
    <property type="protein sequence ID" value="TDP93117.1"/>
    <property type="molecule type" value="Genomic_DNA"/>
</dbReference>
<name>A0A4R6S276_9MICO</name>
<evidence type="ECO:0000256" key="3">
    <source>
        <dbReference type="ARBA" id="ARBA00022643"/>
    </source>
</evidence>
<evidence type="ECO:0000256" key="2">
    <source>
        <dbReference type="ARBA" id="ARBA00022630"/>
    </source>
</evidence>
<dbReference type="InterPro" id="IPR011576">
    <property type="entry name" value="Pyridox_Oxase_N"/>
</dbReference>
<reference evidence="8 9" key="1">
    <citation type="submission" date="2019-03" db="EMBL/GenBank/DDBJ databases">
        <title>Genomic analyses of the natural microbiome of Caenorhabditis elegans.</title>
        <authorList>
            <person name="Samuel B."/>
        </authorList>
    </citation>
    <scope>NUCLEOTIDE SEQUENCE [LARGE SCALE GENOMIC DNA]</scope>
    <source>
        <strain evidence="8 9">JUb18</strain>
    </source>
</reference>
<comment type="similarity">
    <text evidence="1">Belongs to the pyridoxamine 5'-phosphate oxidase family.</text>
</comment>
<dbReference type="SUPFAM" id="SSF50475">
    <property type="entry name" value="FMN-binding split barrel"/>
    <property type="match status" value="1"/>
</dbReference>
<keyword evidence="2" id="KW-0285">Flavoprotein</keyword>